<geneLocation type="plasmid" evidence="3">
    <name>1 dna</name>
</geneLocation>
<feature type="transmembrane region" description="Helical" evidence="1">
    <location>
        <begin position="102"/>
        <end position="127"/>
    </location>
</feature>
<keyword evidence="1" id="KW-1133">Transmembrane helix</keyword>
<reference evidence="2 3" key="1">
    <citation type="submission" date="2019-06" db="EMBL/GenBank/DDBJ databases">
        <title>Nitrosomonas stercoris KYUHI-S whole genome shotgun sequence.</title>
        <authorList>
            <person name="Nakagawa T."/>
            <person name="Tsuchiya Y."/>
            <person name="Takahashi R."/>
        </authorList>
    </citation>
    <scope>NUCLEOTIDE SEQUENCE [LARGE SCALE GENOMIC DNA]</scope>
    <source>
        <strain evidence="2 3">KYUHI-S</strain>
        <plasmid evidence="3">1 dna</plasmid>
    </source>
</reference>
<keyword evidence="2" id="KW-0614">Plasmid</keyword>
<dbReference type="EMBL" id="AP019756">
    <property type="protein sequence ID" value="BBL36039.1"/>
    <property type="molecule type" value="Genomic_DNA"/>
</dbReference>
<proteinExistence type="predicted"/>
<protein>
    <submittedName>
        <fullName evidence="2">Uncharacterized protein</fullName>
    </submittedName>
</protein>
<dbReference type="KEGG" id="nst:Nstercoris_02318"/>
<dbReference type="AlphaFoldDB" id="A0A4Y1YQL4"/>
<accession>A0A4Y1YQL4</accession>
<dbReference type="Proteomes" id="UP000316473">
    <property type="component" value="Plasmid plasmid 1"/>
</dbReference>
<evidence type="ECO:0000313" key="2">
    <source>
        <dbReference type="EMBL" id="BBL36039.1"/>
    </source>
</evidence>
<name>A0A4Y1YQL4_9PROT</name>
<evidence type="ECO:0000256" key="1">
    <source>
        <dbReference type="SAM" id="Phobius"/>
    </source>
</evidence>
<organism evidence="2 3">
    <name type="scientific">Nitrosomonas stercoris</name>
    <dbReference type="NCBI Taxonomy" id="1444684"/>
    <lineage>
        <taxon>Bacteria</taxon>
        <taxon>Pseudomonadati</taxon>
        <taxon>Pseudomonadota</taxon>
        <taxon>Betaproteobacteria</taxon>
        <taxon>Nitrosomonadales</taxon>
        <taxon>Nitrosomonadaceae</taxon>
        <taxon>Nitrosomonas</taxon>
    </lineage>
</organism>
<keyword evidence="1" id="KW-0812">Transmembrane</keyword>
<keyword evidence="3" id="KW-1185">Reference proteome</keyword>
<keyword evidence="1" id="KW-0472">Membrane</keyword>
<sequence>MKKANLWSNDQPTIWNVYMNGVVIGKVSDAQYAAMQRMAFRDGRTALAQFFNLGRVAFVVVEKLLVTVPFLVFWSAVAIAIFSPESYTDLVRELQKADQAEIMSAMYLFLQAVLVLALGLVCTGFVMGYHYEFRNLYSEAVNRMLRQHCKTPANGDVQLRRMATDPISNQKVVPAPD</sequence>
<gene>
    <name evidence="2" type="ORF">Nstercoris_02318</name>
</gene>
<evidence type="ECO:0000313" key="3">
    <source>
        <dbReference type="Proteomes" id="UP000316473"/>
    </source>
</evidence>
<feature type="transmembrane region" description="Helical" evidence="1">
    <location>
        <begin position="64"/>
        <end position="82"/>
    </location>
</feature>